<dbReference type="Pfam" id="PF03573">
    <property type="entry name" value="OprD"/>
    <property type="match status" value="1"/>
</dbReference>
<accession>A0A1V0AZZ9</accession>
<dbReference type="Proteomes" id="UP000243488">
    <property type="component" value="Chromosome"/>
</dbReference>
<dbReference type="GO" id="GO:0015288">
    <property type="term" value="F:porin activity"/>
    <property type="evidence" value="ECO:0007669"/>
    <property type="project" value="TreeGrafter"/>
</dbReference>
<name>A0A1V0AZZ9_9GAMM</name>
<keyword evidence="3 4" id="KW-0732">Signal</keyword>
<dbReference type="InterPro" id="IPR005318">
    <property type="entry name" value="OM_porin_bac"/>
</dbReference>
<dbReference type="PANTHER" id="PTHR34596">
    <property type="entry name" value="CHITOPORIN"/>
    <property type="match status" value="1"/>
</dbReference>
<reference evidence="5 6" key="1">
    <citation type="submission" date="2017-03" db="EMBL/GenBank/DDBJ databases">
        <title>Complete genome sequence of the novel DNRA strain Pseudomonas sp. S-6-2 isolated from Chinese polluted river sediment. Journal of Biotechnology.</title>
        <authorList>
            <person name="Li J."/>
            <person name="Xiang F."/>
            <person name="Wang L."/>
            <person name="Xi L."/>
            <person name="Liu J."/>
        </authorList>
    </citation>
    <scope>NUCLEOTIDE SEQUENCE [LARGE SCALE GENOMIC DNA]</scope>
    <source>
        <strain evidence="5 6">S-6-2</strain>
    </source>
</reference>
<dbReference type="Gene3D" id="2.40.160.10">
    <property type="entry name" value="Porin"/>
    <property type="match status" value="1"/>
</dbReference>
<evidence type="ECO:0000256" key="2">
    <source>
        <dbReference type="ARBA" id="ARBA00022448"/>
    </source>
</evidence>
<proteinExistence type="inferred from homology"/>
<gene>
    <name evidence="5" type="ORF">BVH74_00085</name>
</gene>
<organism evidence="5 6">
    <name type="scientific">Halopseudomonas phragmitis</name>
    <dbReference type="NCBI Taxonomy" id="1931241"/>
    <lineage>
        <taxon>Bacteria</taxon>
        <taxon>Pseudomonadati</taxon>
        <taxon>Pseudomonadota</taxon>
        <taxon>Gammaproteobacteria</taxon>
        <taxon>Pseudomonadales</taxon>
        <taxon>Pseudomonadaceae</taxon>
        <taxon>Halopseudomonas</taxon>
    </lineage>
</organism>
<evidence type="ECO:0000313" key="6">
    <source>
        <dbReference type="Proteomes" id="UP000243488"/>
    </source>
</evidence>
<keyword evidence="6" id="KW-1185">Reference proteome</keyword>
<comment type="similarity">
    <text evidence="1">Belongs to the outer membrane porin (Opr) (TC 1.B.25) family.</text>
</comment>
<dbReference type="PANTHER" id="PTHR34596:SF2">
    <property type="entry name" value="CHITOPORIN"/>
    <property type="match status" value="1"/>
</dbReference>
<evidence type="ECO:0000256" key="4">
    <source>
        <dbReference type="SAM" id="SignalP"/>
    </source>
</evidence>
<evidence type="ECO:0000256" key="3">
    <source>
        <dbReference type="ARBA" id="ARBA00022729"/>
    </source>
</evidence>
<sequence>MTMKLLQTTALLGLSGLLALPVNAAFLEDSQTRLELRNFYFNRDFRQSGAAQSKADEWAQGIRLDWQSGYTPGRFGVGLDAIGLLGIKLDSSPDRTGTGLLKADRSEGRAMDEYAQLGLTAKLRLDEHVLRLGTLLPQLPLAMHNDSRLLPQTFRGGWLQAKGSDALSFDLGRFDAINLRDSSDHQRMRPVQGGARNVSVRGKPDSNAFDFAGASYRFNPDTRASYHYGELDGIYRQHYLTLNHSRTLGTGRLSADLRYADASNAGRSNIDNRMTSLALAWQTGMQRFGASYQQMNGRTGFAYLNGTDPFLVHLVQINDFANRDERSWQLRHDYSFANLGLPGLSLMNRYTHGDNIKLASGRGSEWERNTDLAYTVQNGPLKNLSVRWRNATYRSSFASDLDENRLIVGYTFAW</sequence>
<feature type="chain" id="PRO_5012120770" evidence="4">
    <location>
        <begin position="25"/>
        <end position="414"/>
    </location>
</feature>
<dbReference type="EMBL" id="CP020100">
    <property type="protein sequence ID" value="AQZ93259.1"/>
    <property type="molecule type" value="Genomic_DNA"/>
</dbReference>
<evidence type="ECO:0000313" key="5">
    <source>
        <dbReference type="EMBL" id="AQZ93259.1"/>
    </source>
</evidence>
<dbReference type="AlphaFoldDB" id="A0A1V0AZZ9"/>
<dbReference type="InterPro" id="IPR023614">
    <property type="entry name" value="Porin_dom_sf"/>
</dbReference>
<feature type="signal peptide" evidence="4">
    <location>
        <begin position="1"/>
        <end position="24"/>
    </location>
</feature>
<dbReference type="KEGG" id="ppha:BVH74_00085"/>
<dbReference type="GO" id="GO:0016020">
    <property type="term" value="C:membrane"/>
    <property type="evidence" value="ECO:0007669"/>
    <property type="project" value="InterPro"/>
</dbReference>
<dbReference type="STRING" id="1931241.BVH74_00085"/>
<protein>
    <submittedName>
        <fullName evidence="5">Porin</fullName>
    </submittedName>
</protein>
<evidence type="ECO:0000256" key="1">
    <source>
        <dbReference type="ARBA" id="ARBA00009075"/>
    </source>
</evidence>
<keyword evidence="2" id="KW-0813">Transport</keyword>